<protein>
    <submittedName>
        <fullName evidence="2">Uncharacterized protein</fullName>
    </submittedName>
</protein>
<feature type="region of interest" description="Disordered" evidence="1">
    <location>
        <begin position="126"/>
        <end position="159"/>
    </location>
</feature>
<sequence length="436" mass="48016">MDWRYDDSFDISEFMREAGYPGTFRLPKSVLAVRKQANPISIPCGEVLTTGEFRGRRDYLEYLGISSEQEEPCHCRRPGYGVEDGYGDGIHFSRRNSRHHYGLADYKSNYLTGMMDRRPARLRSGMRHGAVGSRSDSSTFPTSHISQHTAASRSTSSHHVGPVTEVALNMFTPPNQQTWNEAAAPTPMNSAYVGVASYDASVGYNNVNGAVPTQVACAVPQMITADVQIIEPQPVNQGNMQNAEIGDVNEFFVTNVFQDREPSNNMPAQVGSPPMGNYQGETPFKPENVDYGYETGQMYPPVITQQVYPPQHEPPVVRTAAGGESDRIIKFEEPSDYEQPFPTAAPEEFANYDVVHGMPMTQTVHVVGHVEDVYTATDNAQPYAQNSAEPPNVDGSQYAAADIDNTGSSTLDSDKYIKEDSDDSDDSNLGQSFFSD</sequence>
<dbReference type="AlphaFoldDB" id="A0A016UHD4"/>
<feature type="compositionally biased region" description="Low complexity" evidence="1">
    <location>
        <begin position="146"/>
        <end position="159"/>
    </location>
</feature>
<proteinExistence type="predicted"/>
<organism evidence="2 3">
    <name type="scientific">Ancylostoma ceylanicum</name>
    <dbReference type="NCBI Taxonomy" id="53326"/>
    <lineage>
        <taxon>Eukaryota</taxon>
        <taxon>Metazoa</taxon>
        <taxon>Ecdysozoa</taxon>
        <taxon>Nematoda</taxon>
        <taxon>Chromadorea</taxon>
        <taxon>Rhabditida</taxon>
        <taxon>Rhabditina</taxon>
        <taxon>Rhabditomorpha</taxon>
        <taxon>Strongyloidea</taxon>
        <taxon>Ancylostomatidae</taxon>
        <taxon>Ancylostomatinae</taxon>
        <taxon>Ancylostoma</taxon>
    </lineage>
</organism>
<dbReference type="Proteomes" id="UP000024635">
    <property type="component" value="Unassembled WGS sequence"/>
</dbReference>
<dbReference type="OrthoDB" id="5876346at2759"/>
<evidence type="ECO:0000256" key="1">
    <source>
        <dbReference type="SAM" id="MobiDB-lite"/>
    </source>
</evidence>
<feature type="region of interest" description="Disordered" evidence="1">
    <location>
        <begin position="382"/>
        <end position="436"/>
    </location>
</feature>
<evidence type="ECO:0000313" key="2">
    <source>
        <dbReference type="EMBL" id="EYC14321.1"/>
    </source>
</evidence>
<dbReference type="EMBL" id="JARK01001377">
    <property type="protein sequence ID" value="EYC14321.1"/>
    <property type="molecule type" value="Genomic_DNA"/>
</dbReference>
<accession>A0A016UHD4</accession>
<feature type="compositionally biased region" description="Polar residues" evidence="1">
    <location>
        <begin position="134"/>
        <end position="145"/>
    </location>
</feature>
<keyword evidence="3" id="KW-1185">Reference proteome</keyword>
<comment type="caution">
    <text evidence="2">The sequence shown here is derived from an EMBL/GenBank/DDBJ whole genome shotgun (WGS) entry which is preliminary data.</text>
</comment>
<feature type="compositionally biased region" description="Polar residues" evidence="1">
    <location>
        <begin position="427"/>
        <end position="436"/>
    </location>
</feature>
<name>A0A016UHD4_9BILA</name>
<gene>
    <name evidence="2" type="primary">Acey_s0041.g473</name>
    <name evidence="2" type="ORF">Y032_0041g473</name>
</gene>
<reference evidence="3" key="1">
    <citation type="journal article" date="2015" name="Nat. Genet.">
        <title>The genome and transcriptome of the zoonotic hookworm Ancylostoma ceylanicum identify infection-specific gene families.</title>
        <authorList>
            <person name="Schwarz E.M."/>
            <person name="Hu Y."/>
            <person name="Antoshechkin I."/>
            <person name="Miller M.M."/>
            <person name="Sternberg P.W."/>
            <person name="Aroian R.V."/>
        </authorList>
    </citation>
    <scope>NUCLEOTIDE SEQUENCE</scope>
    <source>
        <strain evidence="3">HY135</strain>
    </source>
</reference>
<evidence type="ECO:0000313" key="3">
    <source>
        <dbReference type="Proteomes" id="UP000024635"/>
    </source>
</evidence>